<dbReference type="InterPro" id="IPR018247">
    <property type="entry name" value="EF_Hand_1_Ca_BS"/>
</dbReference>
<protein>
    <recommendedName>
        <fullName evidence="4">EF-hand domain-containing protein</fullName>
    </recommendedName>
</protein>
<dbReference type="PANTHER" id="PTHR19237:SF20">
    <property type="entry name" value="NUCLEOBINDIN 1"/>
    <property type="match status" value="1"/>
</dbReference>
<dbReference type="SUPFAM" id="SSF47473">
    <property type="entry name" value="EF-hand"/>
    <property type="match status" value="1"/>
</dbReference>
<evidence type="ECO:0000256" key="1">
    <source>
        <dbReference type="ARBA" id="ARBA00022729"/>
    </source>
</evidence>
<organism evidence="5 6">
    <name type="scientific">Trichodelitschia bisporula</name>
    <dbReference type="NCBI Taxonomy" id="703511"/>
    <lineage>
        <taxon>Eukaryota</taxon>
        <taxon>Fungi</taxon>
        <taxon>Dikarya</taxon>
        <taxon>Ascomycota</taxon>
        <taxon>Pezizomycotina</taxon>
        <taxon>Dothideomycetes</taxon>
        <taxon>Dothideomycetes incertae sedis</taxon>
        <taxon>Phaeotrichales</taxon>
        <taxon>Phaeotrichaceae</taxon>
        <taxon>Trichodelitschia</taxon>
    </lineage>
</organism>
<evidence type="ECO:0000313" key="5">
    <source>
        <dbReference type="EMBL" id="KAF2396714.1"/>
    </source>
</evidence>
<keyword evidence="6" id="KW-1185">Reference proteome</keyword>
<evidence type="ECO:0000259" key="4">
    <source>
        <dbReference type="PROSITE" id="PS50222"/>
    </source>
</evidence>
<dbReference type="GO" id="GO:0005793">
    <property type="term" value="C:endoplasmic reticulum-Golgi intermediate compartment"/>
    <property type="evidence" value="ECO:0007669"/>
    <property type="project" value="TreeGrafter"/>
</dbReference>
<dbReference type="EMBL" id="ML996706">
    <property type="protein sequence ID" value="KAF2396714.1"/>
    <property type="molecule type" value="Genomic_DNA"/>
</dbReference>
<evidence type="ECO:0000256" key="2">
    <source>
        <dbReference type="ARBA" id="ARBA00022837"/>
    </source>
</evidence>
<dbReference type="PROSITE" id="PS50222">
    <property type="entry name" value="EF_HAND_2"/>
    <property type="match status" value="1"/>
</dbReference>
<sequence length="199" mass="22451">MRLTLVFLAAAGAAAHGAPDAAAASGHPADWATWHLLEEHHISNFDPPSFHKLHDFSNTGTWSPADIQRFYGLDDKSASHVPASKRKDVSDAILKLYDSNHDGAVSREEFVAGIEKGKRLPDFGLGPGHHGDDEYEYEIHHWEKYHGGPGGEGELNHPEDIKHYAEHEERERREEEWAKIEKEGRVVVKNIPRKFLREL</sequence>
<name>A0A6G1HLD6_9PEZI</name>
<evidence type="ECO:0000256" key="3">
    <source>
        <dbReference type="SAM" id="SignalP"/>
    </source>
</evidence>
<proteinExistence type="predicted"/>
<keyword evidence="2" id="KW-0106">Calcium</keyword>
<dbReference type="InterPro" id="IPR040250">
    <property type="entry name" value="Nucleobindin"/>
</dbReference>
<dbReference type="AlphaFoldDB" id="A0A6G1HLD6"/>
<feature type="signal peptide" evidence="3">
    <location>
        <begin position="1"/>
        <end position="17"/>
    </location>
</feature>
<gene>
    <name evidence="5" type="ORF">EJ06DRAFT_533973</name>
</gene>
<accession>A0A6G1HLD6</accession>
<dbReference type="GO" id="GO:0005509">
    <property type="term" value="F:calcium ion binding"/>
    <property type="evidence" value="ECO:0007669"/>
    <property type="project" value="InterPro"/>
</dbReference>
<dbReference type="PANTHER" id="PTHR19237">
    <property type="entry name" value="NUCLEOBINDIN"/>
    <property type="match status" value="1"/>
</dbReference>
<feature type="domain" description="EF-hand" evidence="4">
    <location>
        <begin position="85"/>
        <end position="120"/>
    </location>
</feature>
<evidence type="ECO:0000313" key="6">
    <source>
        <dbReference type="Proteomes" id="UP000799640"/>
    </source>
</evidence>
<dbReference type="PROSITE" id="PS00018">
    <property type="entry name" value="EF_HAND_1"/>
    <property type="match status" value="1"/>
</dbReference>
<dbReference type="InterPro" id="IPR011992">
    <property type="entry name" value="EF-hand-dom_pair"/>
</dbReference>
<feature type="chain" id="PRO_5026194149" description="EF-hand domain-containing protein" evidence="3">
    <location>
        <begin position="18"/>
        <end position="199"/>
    </location>
</feature>
<dbReference type="OrthoDB" id="289247at2759"/>
<dbReference type="Gene3D" id="1.10.238.10">
    <property type="entry name" value="EF-hand"/>
    <property type="match status" value="1"/>
</dbReference>
<dbReference type="InterPro" id="IPR002048">
    <property type="entry name" value="EF_hand_dom"/>
</dbReference>
<keyword evidence="1 3" id="KW-0732">Signal</keyword>
<reference evidence="5" key="1">
    <citation type="journal article" date="2020" name="Stud. Mycol.">
        <title>101 Dothideomycetes genomes: a test case for predicting lifestyles and emergence of pathogens.</title>
        <authorList>
            <person name="Haridas S."/>
            <person name="Albert R."/>
            <person name="Binder M."/>
            <person name="Bloem J."/>
            <person name="Labutti K."/>
            <person name="Salamov A."/>
            <person name="Andreopoulos B."/>
            <person name="Baker S."/>
            <person name="Barry K."/>
            <person name="Bills G."/>
            <person name="Bluhm B."/>
            <person name="Cannon C."/>
            <person name="Castanera R."/>
            <person name="Culley D."/>
            <person name="Daum C."/>
            <person name="Ezra D."/>
            <person name="Gonzalez J."/>
            <person name="Henrissat B."/>
            <person name="Kuo A."/>
            <person name="Liang C."/>
            <person name="Lipzen A."/>
            <person name="Lutzoni F."/>
            <person name="Magnuson J."/>
            <person name="Mondo S."/>
            <person name="Nolan M."/>
            <person name="Ohm R."/>
            <person name="Pangilinan J."/>
            <person name="Park H.-J."/>
            <person name="Ramirez L."/>
            <person name="Alfaro M."/>
            <person name="Sun H."/>
            <person name="Tritt A."/>
            <person name="Yoshinaga Y."/>
            <person name="Zwiers L.-H."/>
            <person name="Turgeon B."/>
            <person name="Goodwin S."/>
            <person name="Spatafora J."/>
            <person name="Crous P."/>
            <person name="Grigoriev I."/>
        </authorList>
    </citation>
    <scope>NUCLEOTIDE SEQUENCE</scope>
    <source>
        <strain evidence="5">CBS 262.69</strain>
    </source>
</reference>
<dbReference type="Proteomes" id="UP000799640">
    <property type="component" value="Unassembled WGS sequence"/>
</dbReference>